<reference evidence="9" key="1">
    <citation type="journal article" date="2015" name="Nat. Genet.">
        <title>The pineapple genome and the evolution of CAM photosynthesis.</title>
        <authorList>
            <person name="Ming R."/>
            <person name="VanBuren R."/>
            <person name="Wai C.M."/>
            <person name="Tang H."/>
            <person name="Schatz M.C."/>
            <person name="Bowers J.E."/>
            <person name="Lyons E."/>
            <person name="Wang M.L."/>
            <person name="Chen J."/>
            <person name="Biggers E."/>
            <person name="Zhang J."/>
            <person name="Huang L."/>
            <person name="Zhang L."/>
            <person name="Miao W."/>
            <person name="Zhang J."/>
            <person name="Ye Z."/>
            <person name="Miao C."/>
            <person name="Lin Z."/>
            <person name="Wang H."/>
            <person name="Zhou H."/>
            <person name="Yim W.C."/>
            <person name="Priest H.D."/>
            <person name="Zheng C."/>
            <person name="Woodhouse M."/>
            <person name="Edger P.P."/>
            <person name="Guyot R."/>
            <person name="Guo H.B."/>
            <person name="Guo H."/>
            <person name="Zheng G."/>
            <person name="Singh R."/>
            <person name="Sharma A."/>
            <person name="Min X."/>
            <person name="Zheng Y."/>
            <person name="Lee H."/>
            <person name="Gurtowski J."/>
            <person name="Sedlazeck F.J."/>
            <person name="Harkess A."/>
            <person name="McKain M.R."/>
            <person name="Liao Z."/>
            <person name="Fang J."/>
            <person name="Liu J."/>
            <person name="Zhang X."/>
            <person name="Zhang Q."/>
            <person name="Hu W."/>
            <person name="Qin Y."/>
            <person name="Wang K."/>
            <person name="Chen L.Y."/>
            <person name="Shirley N."/>
            <person name="Lin Y.R."/>
            <person name="Liu L.Y."/>
            <person name="Hernandez A.G."/>
            <person name="Wright C.L."/>
            <person name="Bulone V."/>
            <person name="Tuskan G.A."/>
            <person name="Heath K."/>
            <person name="Zee F."/>
            <person name="Moore P.H."/>
            <person name="Sunkar R."/>
            <person name="Leebens-Mack J.H."/>
            <person name="Mockler T."/>
            <person name="Bennetzen J.L."/>
            <person name="Freeling M."/>
            <person name="Sankoff D."/>
            <person name="Paterson A.H."/>
            <person name="Zhu X."/>
            <person name="Yang X."/>
            <person name="Smith J.A."/>
            <person name="Cushman J.C."/>
            <person name="Paull R.E."/>
            <person name="Yu Q."/>
        </authorList>
    </citation>
    <scope>NUCLEOTIDE SEQUENCE [LARGE SCALE GENOMIC DNA]</scope>
    <source>
        <strain evidence="9">cv. F153</strain>
    </source>
</reference>
<dbReference type="GeneID" id="109720712"/>
<dbReference type="FunFam" id="1.10.8.430:FF:000003">
    <property type="entry name" value="Probable disease resistance protein At5g66910"/>
    <property type="match status" value="1"/>
</dbReference>
<evidence type="ECO:0000256" key="1">
    <source>
        <dbReference type="ARBA" id="ARBA00008894"/>
    </source>
</evidence>
<evidence type="ECO:0000313" key="9">
    <source>
        <dbReference type="Proteomes" id="UP000515123"/>
    </source>
</evidence>
<feature type="domain" description="NB-ARC" evidence="7">
    <location>
        <begin position="157"/>
        <end position="326"/>
    </location>
</feature>
<dbReference type="InterPro" id="IPR055414">
    <property type="entry name" value="LRR_R13L4/SHOC2-like"/>
</dbReference>
<dbReference type="Pfam" id="PF23598">
    <property type="entry name" value="LRR_14"/>
    <property type="match status" value="1"/>
</dbReference>
<organism evidence="9 10">
    <name type="scientific">Ananas comosus</name>
    <name type="common">Pineapple</name>
    <name type="synonym">Ananas ananas</name>
    <dbReference type="NCBI Taxonomy" id="4615"/>
    <lineage>
        <taxon>Eukaryota</taxon>
        <taxon>Viridiplantae</taxon>
        <taxon>Streptophyta</taxon>
        <taxon>Embryophyta</taxon>
        <taxon>Tracheophyta</taxon>
        <taxon>Spermatophyta</taxon>
        <taxon>Magnoliopsida</taxon>
        <taxon>Liliopsida</taxon>
        <taxon>Poales</taxon>
        <taxon>Bromeliaceae</taxon>
        <taxon>Bromelioideae</taxon>
        <taxon>Ananas</taxon>
    </lineage>
</organism>
<dbReference type="Gene3D" id="3.40.50.300">
    <property type="entry name" value="P-loop containing nucleotide triphosphate hydrolases"/>
    <property type="match status" value="1"/>
</dbReference>
<proteinExistence type="inferred from homology"/>
<sequence>MALLPFFGSIVTVVLSQLWNPLVLHLGYPVKVGGNVKKLTIFMKRLQARRDDIKAQIDIAERKHKACKHEAKEWLQRVEAIEGEVKAVKYAYDKRCRCCGEFSLDIIGKHRISRRAAKKLKQVMELYDRGAFEEIAVELPPPPIEEKPVASAVIGMQSNLEKILRHLKDDKVGVVGIWGMGGVGKTTLLKTINNHLLADFESFCYDHVVCIAAPKGCKLESVQLDIAEKIGLYLKQDSRITSYTSAIFNFLKNKKFLLLLDDLWEPIDLAGVGIPQPNGPRNQKIVLTTRFEEVCGNMGVHTKIKLECLEPDNAWELFKNSVSEDTVNSDARIQSLARKVCKRCSGLPLALISVGCSMSTKRTLQEWENAIASLENTRLSENSCMKGVHPVLSTLRFSYDSLEDEQMKRCFLTCALGPEGYSTWKVELVDFWMALGLQPMRATIEDAYNEGFSRIERLKKACLLEDGDVSDKEVRVHDIIRDMALCVASLSEEKNLEWIVQPGIGLEKVQNSDAGRWTRASRISLMCNCIKELPQSPNCPNLLLLTLQQNFHLKAISPGFFRTMRALTFLDLSWTCIRELPREIGSLVKLQYLSLRNSDIVSLPLELGFLTELRSLNLSYTDHLKTIPRGVISKLSMLQFLNLFKSKYSGFEMEIHKSTETKYDLRQTSNEKSEFSLEELHYLGKGLKSLGISVRTVGSLQMLSECSDVYLYLLGIYRLKGECSLCLNLHSSTIVLNVKSCFELEELSIRSEQVGRSAGKSPPRLEFLTFWRLYRLKKVHLTVQLTKLRQVIIVENRNLVNISWILKIPYLEQLDLSFCCNLVEVIGHAEDANDLMHAFSRLRIVQLHHLPRLERFCAQKLAFPSLEYLDVYGCPLLQELPFQLEASRVSRLRQIRAEKGWSDQLELGDNDTARRTFQSFFKVFENSLETFEPDLDTNPFMSSASSFFARRQPMMRTALQFSAYLSLIFGDQMPLE</sequence>
<evidence type="ECO:0000259" key="7">
    <source>
        <dbReference type="Pfam" id="PF00931"/>
    </source>
</evidence>
<dbReference type="RefSeq" id="XP_020103578.1">
    <property type="nucleotide sequence ID" value="XM_020247989.1"/>
</dbReference>
<dbReference type="Gene3D" id="1.10.8.430">
    <property type="entry name" value="Helical domain of apoptotic protease-activating factors"/>
    <property type="match status" value="1"/>
</dbReference>
<keyword evidence="6" id="KW-0732">Signal</keyword>
<accession>A0A6P5GCE6</accession>
<dbReference type="SUPFAM" id="SSF52540">
    <property type="entry name" value="P-loop containing nucleoside triphosphate hydrolases"/>
    <property type="match status" value="1"/>
</dbReference>
<dbReference type="Pfam" id="PF00931">
    <property type="entry name" value="NB-ARC"/>
    <property type="match status" value="1"/>
</dbReference>
<feature type="chain" id="PRO_5028198610" evidence="6">
    <location>
        <begin position="17"/>
        <end position="976"/>
    </location>
</feature>
<dbReference type="OrthoDB" id="1356450at2759"/>
<evidence type="ECO:0000256" key="3">
    <source>
        <dbReference type="ARBA" id="ARBA00022821"/>
    </source>
</evidence>
<feature type="domain" description="Disease resistance R13L4/SHOC-2-like LRR" evidence="8">
    <location>
        <begin position="526"/>
        <end position="693"/>
    </location>
</feature>
<keyword evidence="4" id="KW-0547">Nucleotide-binding</keyword>
<dbReference type="GO" id="GO:0043531">
    <property type="term" value="F:ADP binding"/>
    <property type="evidence" value="ECO:0007669"/>
    <property type="project" value="InterPro"/>
</dbReference>
<dbReference type="InterPro" id="IPR042197">
    <property type="entry name" value="Apaf_helical"/>
</dbReference>
<evidence type="ECO:0000313" key="10">
    <source>
        <dbReference type="RefSeq" id="XP_020103578.1"/>
    </source>
</evidence>
<dbReference type="InterPro" id="IPR032675">
    <property type="entry name" value="LRR_dom_sf"/>
</dbReference>
<dbReference type="Proteomes" id="UP000515123">
    <property type="component" value="Linkage group 14"/>
</dbReference>
<dbReference type="InterPro" id="IPR027417">
    <property type="entry name" value="P-loop_NTPase"/>
</dbReference>
<evidence type="ECO:0000256" key="2">
    <source>
        <dbReference type="ARBA" id="ARBA00022737"/>
    </source>
</evidence>
<keyword evidence="2" id="KW-0677">Repeat</keyword>
<feature type="coiled-coil region" evidence="5">
    <location>
        <begin position="43"/>
        <end position="77"/>
    </location>
</feature>
<gene>
    <name evidence="10" type="primary">LOC109720712</name>
</gene>
<keyword evidence="4" id="KW-0067">ATP-binding</keyword>
<evidence type="ECO:0000256" key="4">
    <source>
        <dbReference type="ARBA" id="ARBA00022840"/>
    </source>
</evidence>
<evidence type="ECO:0000259" key="8">
    <source>
        <dbReference type="Pfam" id="PF23598"/>
    </source>
</evidence>
<evidence type="ECO:0000256" key="5">
    <source>
        <dbReference type="SAM" id="Coils"/>
    </source>
</evidence>
<keyword evidence="3" id="KW-0611">Plant defense</keyword>
<dbReference type="Gene3D" id="3.80.10.10">
    <property type="entry name" value="Ribonuclease Inhibitor"/>
    <property type="match status" value="2"/>
</dbReference>
<dbReference type="GO" id="GO:0005524">
    <property type="term" value="F:ATP binding"/>
    <property type="evidence" value="ECO:0007669"/>
    <property type="project" value="UniProtKB-KW"/>
</dbReference>
<keyword evidence="5" id="KW-0175">Coiled coil</keyword>
<dbReference type="AlphaFoldDB" id="A0A6P5GCE6"/>
<dbReference type="GO" id="GO:0006952">
    <property type="term" value="P:defense response"/>
    <property type="evidence" value="ECO:0007669"/>
    <property type="project" value="UniProtKB-KW"/>
</dbReference>
<dbReference type="SUPFAM" id="SSF52058">
    <property type="entry name" value="L domain-like"/>
    <property type="match status" value="1"/>
</dbReference>
<keyword evidence="9" id="KW-1185">Reference proteome</keyword>
<dbReference type="PRINTS" id="PR00364">
    <property type="entry name" value="DISEASERSIST"/>
</dbReference>
<name>A0A6P5GCE6_ANACO</name>
<dbReference type="FunFam" id="3.40.50.300:FF:001091">
    <property type="entry name" value="Probable disease resistance protein At1g61300"/>
    <property type="match status" value="1"/>
</dbReference>
<dbReference type="InterPro" id="IPR002182">
    <property type="entry name" value="NB-ARC"/>
</dbReference>
<feature type="signal peptide" evidence="6">
    <location>
        <begin position="1"/>
        <end position="16"/>
    </location>
</feature>
<dbReference type="InterPro" id="IPR050905">
    <property type="entry name" value="Plant_NBS-LRR"/>
</dbReference>
<protein>
    <submittedName>
        <fullName evidence="10">LOW QUALITY PROTEIN: probable disease resistance protein At1g61300</fullName>
    </submittedName>
</protein>
<evidence type="ECO:0000256" key="6">
    <source>
        <dbReference type="SAM" id="SignalP"/>
    </source>
</evidence>
<dbReference type="PANTHER" id="PTHR33463">
    <property type="entry name" value="NB-ARC DOMAIN-CONTAINING PROTEIN-RELATED"/>
    <property type="match status" value="1"/>
</dbReference>
<reference evidence="10" key="2">
    <citation type="submission" date="2025-08" db="UniProtKB">
        <authorList>
            <consortium name="RefSeq"/>
        </authorList>
    </citation>
    <scope>IDENTIFICATION</scope>
    <source>
        <tissue evidence="10">Leaf</tissue>
    </source>
</reference>
<comment type="similarity">
    <text evidence="1">Belongs to the disease resistance NB-LRR family.</text>
</comment>